<gene>
    <name evidence="5" type="ORF">IV203_028007</name>
</gene>
<dbReference type="InterPro" id="IPR055412">
    <property type="entry name" value="UVB_sens_C"/>
</dbReference>
<dbReference type="EMBL" id="JAGRRH010000005">
    <property type="protein sequence ID" value="KAG7370261.1"/>
    <property type="molecule type" value="Genomic_DNA"/>
</dbReference>
<dbReference type="Proteomes" id="UP000693970">
    <property type="component" value="Unassembled WGS sequence"/>
</dbReference>
<proteinExistence type="inferred from homology"/>
<comment type="caution">
    <text evidence="5">The sequence shown here is derived from an EMBL/GenBank/DDBJ whole genome shotgun (WGS) entry which is preliminary data.</text>
</comment>
<sequence>MSSSSLIGTRMVLPQLNYCISRRLSIPTSFHWRQFPLSVFPIRRYSNTSNDTTESSNATTSSASLLRIRQIPVKSLKDDHPTGGFVYEYNNTQQPEEKTLPLRSWSIRPDPPPTVNNNNNNNNNQTEVSTSSSSSFSLEQLKRSIHESVTVYFLPAQYPKSVAPGYLGFVTFCFSASVAGSAAMVLSTQTLLLAVGIVGSNTSTSVASAGIMAGALNWVMKDFVGQIGGVIFASQMGQTRAFDNDPKRWRMVAAMAMDAATLLEILSPLVATSLVLPIASVANIGKNIGFLTASASRAALHQSLAISGNLGDVTAKSGSQSIMASLLGTSLGIALSSLLQHDTLNFAMGFLALSIIHQGCNYQSLQYVPLAHFNIQRLGIVLEEYITSVTILNPTKVSERERFFPLVAPNQMTKDWLHVGRPLQHACPDPLRLEAVLKMTPKESPYLLFFDDNSPTIDVIYFQDATGEDVICGIYHAWLIRSQTVPLKEIDKTGNDSTNHDDILQSTYKQVQKTFPSIALELQKQGWNTSMDVTTIETALSMRISMDR</sequence>
<dbReference type="PANTHER" id="PTHR12770">
    <property type="entry name" value="RUS1 FAMILY PROTEIN C16ORF58"/>
    <property type="match status" value="1"/>
</dbReference>
<organism evidence="5 6">
    <name type="scientific">Nitzschia inconspicua</name>
    <dbReference type="NCBI Taxonomy" id="303405"/>
    <lineage>
        <taxon>Eukaryota</taxon>
        <taxon>Sar</taxon>
        <taxon>Stramenopiles</taxon>
        <taxon>Ochrophyta</taxon>
        <taxon>Bacillariophyta</taxon>
        <taxon>Bacillariophyceae</taxon>
        <taxon>Bacillariophycidae</taxon>
        <taxon>Bacillariales</taxon>
        <taxon>Bacillariaceae</taxon>
        <taxon>Nitzschia</taxon>
    </lineage>
</organism>
<keyword evidence="6" id="KW-1185">Reference proteome</keyword>
<evidence type="ECO:0000259" key="4">
    <source>
        <dbReference type="Pfam" id="PF24160"/>
    </source>
</evidence>
<protein>
    <submittedName>
        <fullName evidence="5">Vitamin B6 photo-protection and homoeostasis domain containing protein</fullName>
    </submittedName>
</protein>
<reference evidence="5" key="1">
    <citation type="journal article" date="2021" name="Sci. Rep.">
        <title>Diploid genomic architecture of Nitzschia inconspicua, an elite biomass production diatom.</title>
        <authorList>
            <person name="Oliver A."/>
            <person name="Podell S."/>
            <person name="Pinowska A."/>
            <person name="Traller J.C."/>
            <person name="Smith S.R."/>
            <person name="McClure R."/>
            <person name="Beliaev A."/>
            <person name="Bohutskyi P."/>
            <person name="Hill E.A."/>
            <person name="Rabines A."/>
            <person name="Zheng H."/>
            <person name="Allen L.Z."/>
            <person name="Kuo A."/>
            <person name="Grigoriev I.V."/>
            <person name="Allen A.E."/>
            <person name="Hazlebeck D."/>
            <person name="Allen E.E."/>
        </authorList>
    </citation>
    <scope>NUCLEOTIDE SEQUENCE</scope>
    <source>
        <strain evidence="5">Hildebrandi</strain>
    </source>
</reference>
<dbReference type="PANTHER" id="PTHR12770:SF22">
    <property type="entry name" value="PROTEIN ROOT UVB SENSITIVE 1, CHLOROPLASTIC"/>
    <property type="match status" value="1"/>
</dbReference>
<dbReference type="Pfam" id="PF04884">
    <property type="entry name" value="UVB_sens_prot"/>
    <property type="match status" value="1"/>
</dbReference>
<evidence type="ECO:0000259" key="3">
    <source>
        <dbReference type="Pfam" id="PF04884"/>
    </source>
</evidence>
<reference evidence="5" key="2">
    <citation type="submission" date="2021-04" db="EMBL/GenBank/DDBJ databases">
        <authorList>
            <person name="Podell S."/>
        </authorList>
    </citation>
    <scope>NUCLEOTIDE SEQUENCE</scope>
    <source>
        <strain evidence="5">Hildebrandi</strain>
    </source>
</reference>
<evidence type="ECO:0000256" key="1">
    <source>
        <dbReference type="ARBA" id="ARBA00007558"/>
    </source>
</evidence>
<evidence type="ECO:0000313" key="5">
    <source>
        <dbReference type="EMBL" id="KAG7370261.1"/>
    </source>
</evidence>
<accession>A0A9K3M0Y7</accession>
<dbReference type="InterPro" id="IPR006968">
    <property type="entry name" value="RUS_fam"/>
</dbReference>
<name>A0A9K3M0Y7_9STRA</name>
<dbReference type="AlphaFoldDB" id="A0A9K3M0Y7"/>
<evidence type="ECO:0000313" key="6">
    <source>
        <dbReference type="Proteomes" id="UP000693970"/>
    </source>
</evidence>
<feature type="domain" description="Root UVB sensitive protein C-terminal" evidence="4">
    <location>
        <begin position="391"/>
        <end position="531"/>
    </location>
</feature>
<dbReference type="OrthoDB" id="19606at2759"/>
<dbReference type="InterPro" id="IPR054549">
    <property type="entry name" value="UVB_sens_RUS_dom"/>
</dbReference>
<dbReference type="Pfam" id="PF24160">
    <property type="entry name" value="UVB_sens_C"/>
    <property type="match status" value="1"/>
</dbReference>
<feature type="region of interest" description="Disordered" evidence="2">
    <location>
        <begin position="103"/>
        <end position="133"/>
    </location>
</feature>
<evidence type="ECO:0000256" key="2">
    <source>
        <dbReference type="SAM" id="MobiDB-lite"/>
    </source>
</evidence>
<feature type="domain" description="Protein root UVB sensitive/RUS" evidence="3">
    <location>
        <begin position="141"/>
        <end position="387"/>
    </location>
</feature>
<feature type="compositionally biased region" description="Low complexity" evidence="2">
    <location>
        <begin position="116"/>
        <end position="133"/>
    </location>
</feature>
<comment type="similarity">
    <text evidence="1">Belongs to the RUS1 family.</text>
</comment>